<evidence type="ECO:0000313" key="11">
    <source>
        <dbReference type="Proteomes" id="UP000766486"/>
    </source>
</evidence>
<dbReference type="InterPro" id="IPR045087">
    <property type="entry name" value="Cu-oxidase_fam"/>
</dbReference>
<dbReference type="InterPro" id="IPR001117">
    <property type="entry name" value="Cu-oxidase_2nd"/>
</dbReference>
<dbReference type="Gene3D" id="2.60.40.420">
    <property type="entry name" value="Cupredoxins - blue copper proteins"/>
    <property type="match status" value="3"/>
</dbReference>
<dbReference type="InterPro" id="IPR008972">
    <property type="entry name" value="Cupredoxin"/>
</dbReference>
<name>A0ABY6U183_BIOOC</name>
<feature type="transmembrane region" description="Helical" evidence="6">
    <location>
        <begin position="48"/>
        <end position="71"/>
    </location>
</feature>
<dbReference type="Pfam" id="PF00394">
    <property type="entry name" value="Cu-oxidase"/>
    <property type="match status" value="1"/>
</dbReference>
<proteinExistence type="inferred from homology"/>
<dbReference type="Pfam" id="PF07732">
    <property type="entry name" value="Cu-oxidase_3"/>
    <property type="match status" value="1"/>
</dbReference>
<dbReference type="PANTHER" id="PTHR11709:SF511">
    <property type="entry name" value="LACCASE"/>
    <property type="match status" value="1"/>
</dbReference>
<feature type="domain" description="Plastocyanin-like" evidence="8">
    <location>
        <begin position="578"/>
        <end position="638"/>
    </location>
</feature>
<keyword evidence="11" id="KW-1185">Reference proteome</keyword>
<evidence type="ECO:0000256" key="5">
    <source>
        <dbReference type="SAM" id="MobiDB-lite"/>
    </source>
</evidence>
<evidence type="ECO:0000313" key="10">
    <source>
        <dbReference type="EMBL" id="VUC24721.1"/>
    </source>
</evidence>
<feature type="compositionally biased region" description="Polar residues" evidence="5">
    <location>
        <begin position="11"/>
        <end position="26"/>
    </location>
</feature>
<keyword evidence="6" id="KW-0812">Transmembrane</keyword>
<evidence type="ECO:0000256" key="2">
    <source>
        <dbReference type="ARBA" id="ARBA00022723"/>
    </source>
</evidence>
<evidence type="ECO:0000256" key="4">
    <source>
        <dbReference type="ARBA" id="ARBA00023008"/>
    </source>
</evidence>
<dbReference type="InterPro" id="IPR011707">
    <property type="entry name" value="Cu-oxidase-like_N"/>
</dbReference>
<evidence type="ECO:0000256" key="3">
    <source>
        <dbReference type="ARBA" id="ARBA00023002"/>
    </source>
</evidence>
<dbReference type="InterPro" id="IPR033138">
    <property type="entry name" value="Cu_oxidase_CS"/>
</dbReference>
<feature type="domain" description="Plastocyanin-like" evidence="9">
    <location>
        <begin position="141"/>
        <end position="256"/>
    </location>
</feature>
<feature type="domain" description="Plastocyanin-like" evidence="7">
    <location>
        <begin position="266"/>
        <end position="419"/>
    </location>
</feature>
<dbReference type="InterPro" id="IPR011706">
    <property type="entry name" value="Cu-oxidase_C"/>
</dbReference>
<keyword evidence="6" id="KW-0472">Membrane</keyword>
<dbReference type="PANTHER" id="PTHR11709">
    <property type="entry name" value="MULTI-COPPER OXIDASE"/>
    <property type="match status" value="1"/>
</dbReference>
<keyword evidence="2" id="KW-0479">Metal-binding</keyword>
<dbReference type="SUPFAM" id="SSF49503">
    <property type="entry name" value="Cupredoxins"/>
    <property type="match status" value="4"/>
</dbReference>
<dbReference type="Pfam" id="PF07731">
    <property type="entry name" value="Cu-oxidase_2"/>
    <property type="match status" value="1"/>
</dbReference>
<evidence type="ECO:0000256" key="1">
    <source>
        <dbReference type="ARBA" id="ARBA00010609"/>
    </source>
</evidence>
<protein>
    <recommendedName>
        <fullName evidence="12">Multicopper oxidase</fullName>
    </recommendedName>
</protein>
<comment type="similarity">
    <text evidence="1">Belongs to the multicopper oxidase family.</text>
</comment>
<evidence type="ECO:0000259" key="7">
    <source>
        <dbReference type="Pfam" id="PF00394"/>
    </source>
</evidence>
<dbReference type="EMBL" id="CABFNS010000723">
    <property type="protein sequence ID" value="VUC24721.1"/>
    <property type="molecule type" value="Genomic_DNA"/>
</dbReference>
<accession>A0ABY6U183</accession>
<dbReference type="Proteomes" id="UP000766486">
    <property type="component" value="Unassembled WGS sequence"/>
</dbReference>
<dbReference type="CDD" id="cd13857">
    <property type="entry name" value="CuRO_1_Diphenol_Ox"/>
    <property type="match status" value="1"/>
</dbReference>
<evidence type="ECO:0008006" key="12">
    <source>
        <dbReference type="Google" id="ProtNLM"/>
    </source>
</evidence>
<dbReference type="CDD" id="cd04205">
    <property type="entry name" value="CuRO_2_LCC_like"/>
    <property type="match status" value="1"/>
</dbReference>
<feature type="region of interest" description="Disordered" evidence="5">
    <location>
        <begin position="1"/>
        <end position="29"/>
    </location>
</feature>
<comment type="caution">
    <text evidence="10">The sequence shown here is derived from an EMBL/GenBank/DDBJ whole genome shotgun (WGS) entry which is preliminary data.</text>
</comment>
<evidence type="ECO:0000259" key="9">
    <source>
        <dbReference type="Pfam" id="PF07732"/>
    </source>
</evidence>
<sequence>MSARRRASLGFDTSCQGQQEQASTRNCDFPEQDPRDFFIKVRPKGHSAIGWVGWLIVCSFSLLAPSALLLLHTFRQHTGSPAIFDVTHHGYEDQSQENDFTKRPGIIAMKINPTQAEQLDLQTGFVVSSEPTTREYVLNLTRENYAPDGFEKSMILINGQSPGPLIEANTGDVLRITVNNFMPDASTTVHWHGIDQRNTSWMDGAYGVSQCGIPPGGNFTYRFNVTGQRGTFWYHSHVSAQYTDGLYGPLIIHDPDERVPLVDDEKIMMFGDLFHQNAELIASDYLSPHPSWGTMFGMVPPPDNLLLNGMHVSNCSSSLALTFNNVTREQPKNCKAGSIFRTRVKAGERIRLRLISHSTSTPFWFSIDNHILEIVEIDGVEAEPIPSTRVFINSGQRYSVIMVANQTIGNYRIRATADTSCSTLPALGRTNLAPFNFEATGIMSYGDVDSSVTPIGSPWDLEAPITEGIGNEPWTLSCRDLPFDLPKPMRNCNAYEVGERNHHYFTFQRKSENGLVRTSVNGTYFSPLEGNATIWKVPEQDFSVQNLNTQSPEWDFGKNHKLSHQAMFVFGKDSQWQNFQVVGEGPGEFGSGTTTWNYENPLRRDTITIHGHSHVVLRILADNPGVWPFHCHILWHAEGLYLRNHSISPVRSCSDSVILEGMFVTIAHRLEELSNSLKSLDEMPEGPLSLNQRFCYGVES</sequence>
<reference evidence="10 11" key="1">
    <citation type="submission" date="2019-06" db="EMBL/GenBank/DDBJ databases">
        <authorList>
            <person name="Broberg M."/>
        </authorList>
    </citation>
    <scope>NUCLEOTIDE SEQUENCE [LARGE SCALE GENOMIC DNA]</scope>
</reference>
<gene>
    <name evidence="10" type="ORF">CLO192961_LOCUS149353</name>
</gene>
<keyword evidence="3" id="KW-0560">Oxidoreductase</keyword>
<keyword evidence="6" id="KW-1133">Transmembrane helix</keyword>
<keyword evidence="4" id="KW-0186">Copper</keyword>
<evidence type="ECO:0000256" key="6">
    <source>
        <dbReference type="SAM" id="Phobius"/>
    </source>
</evidence>
<dbReference type="PROSITE" id="PS00079">
    <property type="entry name" value="MULTICOPPER_OXIDASE1"/>
    <property type="match status" value="1"/>
</dbReference>
<organism evidence="10 11">
    <name type="scientific">Bionectria ochroleuca</name>
    <name type="common">Gliocladium roseum</name>
    <dbReference type="NCBI Taxonomy" id="29856"/>
    <lineage>
        <taxon>Eukaryota</taxon>
        <taxon>Fungi</taxon>
        <taxon>Dikarya</taxon>
        <taxon>Ascomycota</taxon>
        <taxon>Pezizomycotina</taxon>
        <taxon>Sordariomycetes</taxon>
        <taxon>Hypocreomycetidae</taxon>
        <taxon>Hypocreales</taxon>
        <taxon>Bionectriaceae</taxon>
        <taxon>Clonostachys</taxon>
    </lineage>
</organism>
<evidence type="ECO:0000259" key="8">
    <source>
        <dbReference type="Pfam" id="PF07731"/>
    </source>
</evidence>